<evidence type="ECO:0000313" key="1">
    <source>
        <dbReference type="EMBL" id="EDS93356.1"/>
    </source>
</evidence>
<gene>
    <name evidence="1" type="ORF">ESCAB7627_4644</name>
</gene>
<dbReference type="RefSeq" id="WP_001022350.1">
    <property type="nucleotide sequence ID" value="NZ_CH991859.1"/>
</dbReference>
<dbReference type="Proteomes" id="UP000003042">
    <property type="component" value="Unassembled WGS sequence"/>
</dbReference>
<keyword evidence="1" id="KW-0449">Lipoprotein</keyword>
<accession>A0ABC9NT54</accession>
<organism evidence="1 2">
    <name type="scientific">Escherichia albertii (strain TW07627)</name>
    <dbReference type="NCBI Taxonomy" id="502347"/>
    <lineage>
        <taxon>Bacteria</taxon>
        <taxon>Pseudomonadati</taxon>
        <taxon>Pseudomonadota</taxon>
        <taxon>Gammaproteobacteria</taxon>
        <taxon>Enterobacterales</taxon>
        <taxon>Enterobacteriaceae</taxon>
        <taxon>Escherichia</taxon>
    </lineage>
</organism>
<dbReference type="EMBL" id="ABKX01000002">
    <property type="protein sequence ID" value="EDS93356.1"/>
    <property type="molecule type" value="Genomic_DNA"/>
</dbReference>
<protein>
    <submittedName>
        <fullName evidence="1">Inner membrane lipoprotein</fullName>
    </submittedName>
</protein>
<name>A0ABC9NT54_ESCAT</name>
<sequence>MNIKNILLRGLIVSLLSSLTGCDYIEKIKIIDELTKQQEQQNEKIALLEKQQVNIINSTKMLAAVIKSIKGDAANLLI</sequence>
<reference evidence="1 2" key="1">
    <citation type="submission" date="2008-02" db="EMBL/GenBank/DDBJ databases">
        <title>Annotation of Escherichia albertii TW07627.</title>
        <authorList>
            <person name="Sutton G."/>
            <person name="Whittam T.S."/>
            <person name="Sebastian Y."/>
        </authorList>
    </citation>
    <scope>NUCLEOTIDE SEQUENCE [LARGE SCALE GENOMIC DNA]</scope>
    <source>
        <strain evidence="1 2">TW07627</strain>
    </source>
</reference>
<comment type="caution">
    <text evidence="1">The sequence shown here is derived from an EMBL/GenBank/DDBJ whole genome shotgun (WGS) entry which is preliminary data.</text>
</comment>
<proteinExistence type="predicted"/>
<evidence type="ECO:0000313" key="2">
    <source>
        <dbReference type="Proteomes" id="UP000003042"/>
    </source>
</evidence>
<dbReference type="AlphaFoldDB" id="A0ABC9NT54"/>
<dbReference type="PROSITE" id="PS51257">
    <property type="entry name" value="PROKAR_LIPOPROTEIN"/>
    <property type="match status" value="1"/>
</dbReference>